<evidence type="ECO:0000313" key="2">
    <source>
        <dbReference type="Proteomes" id="UP000023152"/>
    </source>
</evidence>
<protein>
    <submittedName>
        <fullName evidence="1">Uncharacterized protein</fullName>
    </submittedName>
</protein>
<evidence type="ECO:0000313" key="1">
    <source>
        <dbReference type="EMBL" id="ETN98541.1"/>
    </source>
</evidence>
<keyword evidence="2" id="KW-1185">Reference proteome</keyword>
<proteinExistence type="predicted"/>
<organism evidence="1 2">
    <name type="scientific">Reticulomyxa filosa</name>
    <dbReference type="NCBI Taxonomy" id="46433"/>
    <lineage>
        <taxon>Eukaryota</taxon>
        <taxon>Sar</taxon>
        <taxon>Rhizaria</taxon>
        <taxon>Retaria</taxon>
        <taxon>Foraminifera</taxon>
        <taxon>Monothalamids</taxon>
        <taxon>Reticulomyxidae</taxon>
        <taxon>Reticulomyxa</taxon>
    </lineage>
</organism>
<gene>
    <name evidence="1" type="ORF">RFI_38951</name>
</gene>
<dbReference type="AlphaFoldDB" id="X6LBM4"/>
<name>X6LBM4_RETFI</name>
<dbReference type="Proteomes" id="UP000023152">
    <property type="component" value="Unassembled WGS sequence"/>
</dbReference>
<comment type="caution">
    <text evidence="1">The sequence shown here is derived from an EMBL/GenBank/DDBJ whole genome shotgun (WGS) entry which is preliminary data.</text>
</comment>
<reference evidence="1 2" key="1">
    <citation type="journal article" date="2013" name="Curr. Biol.">
        <title>The Genome of the Foraminiferan Reticulomyxa filosa.</title>
        <authorList>
            <person name="Glockner G."/>
            <person name="Hulsmann N."/>
            <person name="Schleicher M."/>
            <person name="Noegel A.A."/>
            <person name="Eichinger L."/>
            <person name="Gallinger C."/>
            <person name="Pawlowski J."/>
            <person name="Sierra R."/>
            <person name="Euteneuer U."/>
            <person name="Pillet L."/>
            <person name="Moustafa A."/>
            <person name="Platzer M."/>
            <person name="Groth M."/>
            <person name="Szafranski K."/>
            <person name="Schliwa M."/>
        </authorList>
    </citation>
    <scope>NUCLEOTIDE SEQUENCE [LARGE SCALE GENOMIC DNA]</scope>
</reference>
<sequence>MYMYMHIHILSYAYDNNKQTANSEEIRMIGYNNDLPCRLSNSWNQEGHSELYHWICQHNDSNNKSKNNKYWIIAGTKRASFSSTDPHICIFDVPSMKLAWKINYTFVTPFIGDIDAFLFNQVFICNLGVVFFHQNHDASPNNTQPWKFSLQPVPFFLPEKLYEELLPCFDYIGDLVDIVLAYIEFPTVDEHNIKDCLPGLPANSRFACDGYANVLVFAAGLDTKYYSLYFEWCQLVESEQLSFHDSSKLFFKS</sequence>
<accession>X6LBM4</accession>
<dbReference type="EMBL" id="ASPP01046430">
    <property type="protein sequence ID" value="ETN98541.1"/>
    <property type="molecule type" value="Genomic_DNA"/>
</dbReference>